<dbReference type="PANTHER" id="PTHR33908">
    <property type="entry name" value="MANNOSYLTRANSFERASE YKCB-RELATED"/>
    <property type="match status" value="1"/>
</dbReference>
<proteinExistence type="predicted"/>
<keyword evidence="3" id="KW-0328">Glycosyltransferase</keyword>
<dbReference type="GO" id="GO:0009103">
    <property type="term" value="P:lipopolysaccharide biosynthetic process"/>
    <property type="evidence" value="ECO:0007669"/>
    <property type="project" value="TreeGrafter"/>
</dbReference>
<keyword evidence="5 8" id="KW-0812">Transmembrane</keyword>
<dbReference type="PANTHER" id="PTHR33908:SF3">
    <property type="entry name" value="UNDECAPRENYL PHOSPHATE-ALPHA-4-AMINO-4-DEOXY-L-ARABINOSE ARABINOSYL TRANSFERASE"/>
    <property type="match status" value="1"/>
</dbReference>
<feature type="domain" description="Glycosyltransferase RgtA/B/C/D-like" evidence="9">
    <location>
        <begin position="77"/>
        <end position="233"/>
    </location>
</feature>
<feature type="transmembrane region" description="Helical" evidence="8">
    <location>
        <begin position="21"/>
        <end position="39"/>
    </location>
</feature>
<evidence type="ECO:0000256" key="2">
    <source>
        <dbReference type="ARBA" id="ARBA00022475"/>
    </source>
</evidence>
<feature type="transmembrane region" description="Helical" evidence="8">
    <location>
        <begin position="370"/>
        <end position="390"/>
    </location>
</feature>
<protein>
    <submittedName>
        <fullName evidence="10">Glycosyltransferase family 39 protein</fullName>
    </submittedName>
</protein>
<keyword evidence="11" id="KW-1185">Reference proteome</keyword>
<dbReference type="InterPro" id="IPR038731">
    <property type="entry name" value="RgtA/B/C-like"/>
</dbReference>
<keyword evidence="2" id="KW-1003">Cell membrane</keyword>
<dbReference type="GO" id="GO:0010041">
    <property type="term" value="P:response to iron(III) ion"/>
    <property type="evidence" value="ECO:0007669"/>
    <property type="project" value="TreeGrafter"/>
</dbReference>
<evidence type="ECO:0000256" key="7">
    <source>
        <dbReference type="ARBA" id="ARBA00023136"/>
    </source>
</evidence>
<gene>
    <name evidence="10" type="ORF">DVT68_17250</name>
</gene>
<sequence>MQESFNAGDVSLESPATGKNLSLRWLLLFGLVIAFAFQGSRGLWSPDEGRYVGVALQMISSGNYLAPGFSPTQLNFSKPPLTYWTIAASLQVFGHNTWAARGPYALAFVLTLWVLYAMGKRLQPAKPWLPALVYGCSVFPFLTSNVISTDVLLTLIEGFGVLGFVQARHSTGEAERRRGLTLMWLGFGLAFLTKGPPGLLPLLAILIYAALFPGWPRVRELFTLSGLALFAVIGLTWYVLVVLRYPWLLHYFLHQEVYDRIFTAVHRRHPGAFGWAIVFLPVLIVGTFPWWLGMLRVARSVASRANWRAWRGQNAPEPFLAMWFIVPFIVFCLAQSRLPMYILPLFLPLSLLIARQMERSVDLGSTRCRVLLIAWVLVLVSAKAVAAYAFHSQADNRLAARELAAQAAVDSYEAVVFLENTSDVYSLEERTPWGLRLYLNRTVYAIAWSTPEASNDLCAALKARRPTLLVVDAEISAPAVANVLTHCGVASATPAGSWRGRSLLKTAG</sequence>
<evidence type="ECO:0000313" key="11">
    <source>
        <dbReference type="Proteomes" id="UP000254711"/>
    </source>
</evidence>
<dbReference type="RefSeq" id="WP_114826373.1">
    <property type="nucleotide sequence ID" value="NZ_QQSY01000005.1"/>
</dbReference>
<feature type="transmembrane region" description="Helical" evidence="8">
    <location>
        <begin position="272"/>
        <end position="298"/>
    </location>
</feature>
<comment type="subcellular location">
    <subcellularLocation>
        <location evidence="1">Cell membrane</location>
        <topology evidence="1">Multi-pass membrane protein</topology>
    </subcellularLocation>
</comment>
<organism evidence="10 11">
    <name type="scientific">Dyella solisilvae</name>
    <dbReference type="NCBI Taxonomy" id="1920168"/>
    <lineage>
        <taxon>Bacteria</taxon>
        <taxon>Pseudomonadati</taxon>
        <taxon>Pseudomonadota</taxon>
        <taxon>Gammaproteobacteria</taxon>
        <taxon>Lysobacterales</taxon>
        <taxon>Rhodanobacteraceae</taxon>
        <taxon>Dyella</taxon>
    </lineage>
</organism>
<dbReference type="GO" id="GO:0016763">
    <property type="term" value="F:pentosyltransferase activity"/>
    <property type="evidence" value="ECO:0007669"/>
    <property type="project" value="TreeGrafter"/>
</dbReference>
<reference evidence="10 11" key="1">
    <citation type="submission" date="2018-07" db="EMBL/GenBank/DDBJ databases">
        <title>Dyella solisilvae sp. nov., isolated from the pine and broad-leaved mixed forest soil.</title>
        <authorList>
            <person name="Gao Z."/>
            <person name="Qiu L."/>
        </authorList>
    </citation>
    <scope>NUCLEOTIDE SEQUENCE [LARGE SCALE GENOMIC DNA]</scope>
    <source>
        <strain evidence="10 11">DHG54</strain>
    </source>
</reference>
<accession>A0A370K499</accession>
<evidence type="ECO:0000256" key="5">
    <source>
        <dbReference type="ARBA" id="ARBA00022692"/>
    </source>
</evidence>
<dbReference type="InterPro" id="IPR050297">
    <property type="entry name" value="LipidA_mod_glycosyltrf_83"/>
</dbReference>
<keyword evidence="4 10" id="KW-0808">Transferase</keyword>
<comment type="caution">
    <text evidence="10">The sequence shown here is derived from an EMBL/GenBank/DDBJ whole genome shotgun (WGS) entry which is preliminary data.</text>
</comment>
<feature type="transmembrane region" description="Helical" evidence="8">
    <location>
        <begin position="319"/>
        <end position="336"/>
    </location>
</feature>
<evidence type="ECO:0000313" key="10">
    <source>
        <dbReference type="EMBL" id="RDI97486.1"/>
    </source>
</evidence>
<feature type="transmembrane region" description="Helical" evidence="8">
    <location>
        <begin position="342"/>
        <end position="358"/>
    </location>
</feature>
<keyword evidence="7 8" id="KW-0472">Membrane</keyword>
<feature type="transmembrane region" description="Helical" evidence="8">
    <location>
        <begin position="128"/>
        <end position="147"/>
    </location>
</feature>
<evidence type="ECO:0000256" key="8">
    <source>
        <dbReference type="SAM" id="Phobius"/>
    </source>
</evidence>
<feature type="transmembrane region" description="Helical" evidence="8">
    <location>
        <begin position="221"/>
        <end position="243"/>
    </location>
</feature>
<name>A0A370K499_9GAMM</name>
<dbReference type="AlphaFoldDB" id="A0A370K499"/>
<evidence type="ECO:0000256" key="4">
    <source>
        <dbReference type="ARBA" id="ARBA00022679"/>
    </source>
</evidence>
<dbReference type="Proteomes" id="UP000254711">
    <property type="component" value="Unassembled WGS sequence"/>
</dbReference>
<evidence type="ECO:0000256" key="1">
    <source>
        <dbReference type="ARBA" id="ARBA00004651"/>
    </source>
</evidence>
<dbReference type="EMBL" id="QQSY01000005">
    <property type="protein sequence ID" value="RDI97486.1"/>
    <property type="molecule type" value="Genomic_DNA"/>
</dbReference>
<evidence type="ECO:0000259" key="9">
    <source>
        <dbReference type="Pfam" id="PF13231"/>
    </source>
</evidence>
<feature type="transmembrane region" description="Helical" evidence="8">
    <location>
        <begin position="182"/>
        <end position="209"/>
    </location>
</feature>
<dbReference type="OrthoDB" id="9775035at2"/>
<feature type="transmembrane region" description="Helical" evidence="8">
    <location>
        <begin position="98"/>
        <end position="116"/>
    </location>
</feature>
<keyword evidence="6 8" id="KW-1133">Transmembrane helix</keyword>
<evidence type="ECO:0000256" key="6">
    <source>
        <dbReference type="ARBA" id="ARBA00022989"/>
    </source>
</evidence>
<dbReference type="GO" id="GO:0005886">
    <property type="term" value="C:plasma membrane"/>
    <property type="evidence" value="ECO:0007669"/>
    <property type="project" value="UniProtKB-SubCell"/>
</dbReference>
<dbReference type="Pfam" id="PF13231">
    <property type="entry name" value="PMT_2"/>
    <property type="match status" value="1"/>
</dbReference>
<evidence type="ECO:0000256" key="3">
    <source>
        <dbReference type="ARBA" id="ARBA00022676"/>
    </source>
</evidence>